<reference evidence="2 3" key="1">
    <citation type="submission" date="2017-09" db="EMBL/GenBank/DDBJ databases">
        <authorList>
            <person name="Perez-Cataluna A."/>
            <person name="Figueras M.J."/>
            <person name="Salas-Masso N."/>
        </authorList>
    </citation>
    <scope>NUCLEOTIDE SEQUENCE [LARGE SCALE GENOMIC DNA]</scope>
    <source>
        <strain evidence="2 3">F138-33</strain>
    </source>
</reference>
<sequence>MKKIFLLILTSVYVFAMSPNIDAYTEFKYTYYYDGIRIDSHNIIKYKFNKEKNQYGSRDILLYSLKHLSKEVQNNGYDKFYLVYNNKEKKKTILIEDLLKEFNPSIQKGLVYNHQKGKSDSGMKLGSFLAFAGNIALMTAGAKAGNGILLGNGLDGVLSNKKGNLLNDVFKGSNQNELNALANNIIYDTSDLAIIAGDFTLEEEKYLYHILLDTNDINAYFKKQNPFRIKELNSTNKNYFVRGLRKE</sequence>
<evidence type="ECO:0000313" key="3">
    <source>
        <dbReference type="Proteomes" id="UP000221384"/>
    </source>
</evidence>
<feature type="signal peptide" evidence="1">
    <location>
        <begin position="1"/>
        <end position="16"/>
    </location>
</feature>
<dbReference type="RefSeq" id="WP_099334679.1">
    <property type="nucleotide sequence ID" value="NZ_CP042812.1"/>
</dbReference>
<evidence type="ECO:0000256" key="1">
    <source>
        <dbReference type="SAM" id="SignalP"/>
    </source>
</evidence>
<dbReference type="EMBL" id="NWVW01000009">
    <property type="protein sequence ID" value="PHO09612.1"/>
    <property type="molecule type" value="Genomic_DNA"/>
</dbReference>
<feature type="chain" id="PRO_5045579746" evidence="1">
    <location>
        <begin position="17"/>
        <end position="247"/>
    </location>
</feature>
<gene>
    <name evidence="2" type="ORF">CPG37_08920</name>
</gene>
<comment type="caution">
    <text evidence="2">The sequence shown here is derived from an EMBL/GenBank/DDBJ whole genome shotgun (WGS) entry which is preliminary data.</text>
</comment>
<keyword evidence="3" id="KW-1185">Reference proteome</keyword>
<name>A0ABX4LNZ0_9BACT</name>
<keyword evidence="1" id="KW-0732">Signal</keyword>
<organism evidence="2 3">
    <name type="scientific">Malaciobacter canalis</name>
    <dbReference type="NCBI Taxonomy" id="1912871"/>
    <lineage>
        <taxon>Bacteria</taxon>
        <taxon>Pseudomonadati</taxon>
        <taxon>Campylobacterota</taxon>
        <taxon>Epsilonproteobacteria</taxon>
        <taxon>Campylobacterales</taxon>
        <taxon>Arcobacteraceae</taxon>
        <taxon>Malaciobacter</taxon>
    </lineage>
</organism>
<accession>A0ABX4LNZ0</accession>
<protein>
    <submittedName>
        <fullName evidence="2">Uncharacterized protein</fullName>
    </submittedName>
</protein>
<dbReference type="Proteomes" id="UP000221384">
    <property type="component" value="Unassembled WGS sequence"/>
</dbReference>
<proteinExistence type="predicted"/>
<evidence type="ECO:0000313" key="2">
    <source>
        <dbReference type="EMBL" id="PHO09612.1"/>
    </source>
</evidence>